<reference evidence="1 2" key="1">
    <citation type="submission" date="2014-03" db="EMBL/GenBank/DDBJ databases">
        <title>Draft genome of the hookworm Oesophagostomum dentatum.</title>
        <authorList>
            <person name="Mitreva M."/>
        </authorList>
    </citation>
    <scope>NUCLEOTIDE SEQUENCE [LARGE SCALE GENOMIC DNA]</scope>
    <source>
        <strain evidence="1 2">OD-Hann</strain>
    </source>
</reference>
<organism evidence="1 2">
    <name type="scientific">Oesophagostomum dentatum</name>
    <name type="common">Nodular worm</name>
    <dbReference type="NCBI Taxonomy" id="61180"/>
    <lineage>
        <taxon>Eukaryota</taxon>
        <taxon>Metazoa</taxon>
        <taxon>Ecdysozoa</taxon>
        <taxon>Nematoda</taxon>
        <taxon>Chromadorea</taxon>
        <taxon>Rhabditida</taxon>
        <taxon>Rhabditina</taxon>
        <taxon>Rhabditomorpha</taxon>
        <taxon>Strongyloidea</taxon>
        <taxon>Strongylidae</taxon>
        <taxon>Oesophagostomum</taxon>
    </lineage>
</organism>
<dbReference type="AlphaFoldDB" id="A0A0B1SAI7"/>
<gene>
    <name evidence="1" type="ORF">OESDEN_17989</name>
</gene>
<dbReference type="Proteomes" id="UP000053660">
    <property type="component" value="Unassembled WGS sequence"/>
</dbReference>
<keyword evidence="2" id="KW-1185">Reference proteome</keyword>
<accession>A0A0B1SAI7</accession>
<name>A0A0B1SAI7_OESDE</name>
<evidence type="ECO:0000313" key="1">
    <source>
        <dbReference type="EMBL" id="KHJ82318.1"/>
    </source>
</evidence>
<evidence type="ECO:0000313" key="2">
    <source>
        <dbReference type="Proteomes" id="UP000053660"/>
    </source>
</evidence>
<sequence>MVSPPCLSALCCNRIGSGAICSHFFKVFTFGSFCNCSEFANIATTCFCTGFDHNDFHISFGHLCLCTGSILYTLPADIPRV</sequence>
<dbReference type="EMBL" id="KN580426">
    <property type="protein sequence ID" value="KHJ82318.1"/>
    <property type="molecule type" value="Genomic_DNA"/>
</dbReference>
<proteinExistence type="predicted"/>
<protein>
    <submittedName>
        <fullName evidence="1">Uncharacterized protein</fullName>
    </submittedName>
</protein>